<evidence type="ECO:0000313" key="2">
    <source>
        <dbReference type="EMBL" id="GEK16017.1"/>
    </source>
</evidence>
<keyword evidence="1" id="KW-1133">Transmembrane helix</keyword>
<keyword evidence="1" id="KW-0472">Membrane</keyword>
<name>A0A510UMZ9_ALIFS</name>
<protein>
    <submittedName>
        <fullName evidence="2">Uncharacterized protein</fullName>
    </submittedName>
</protein>
<accession>A0A510UMZ9</accession>
<proteinExistence type="predicted"/>
<evidence type="ECO:0000256" key="1">
    <source>
        <dbReference type="SAM" id="Phobius"/>
    </source>
</evidence>
<feature type="transmembrane region" description="Helical" evidence="1">
    <location>
        <begin position="28"/>
        <end position="49"/>
    </location>
</feature>
<dbReference type="AlphaFoldDB" id="A0A510UMZ9"/>
<comment type="caution">
    <text evidence="2">The sequence shown here is derived from an EMBL/GenBank/DDBJ whole genome shotgun (WGS) entry which is preliminary data.</text>
</comment>
<feature type="transmembrane region" description="Helical" evidence="1">
    <location>
        <begin position="107"/>
        <end position="126"/>
    </location>
</feature>
<organism evidence="2 3">
    <name type="scientific">Aliivibrio fischeri</name>
    <name type="common">Vibrio fischeri</name>
    <dbReference type="NCBI Taxonomy" id="668"/>
    <lineage>
        <taxon>Bacteria</taxon>
        <taxon>Pseudomonadati</taxon>
        <taxon>Pseudomonadota</taxon>
        <taxon>Gammaproteobacteria</taxon>
        <taxon>Vibrionales</taxon>
        <taxon>Vibrionaceae</taxon>
        <taxon>Aliivibrio</taxon>
    </lineage>
</organism>
<dbReference type="Proteomes" id="UP000321787">
    <property type="component" value="Unassembled WGS sequence"/>
</dbReference>
<sequence>MSASNTFRDVFSQSITRFVDMLINNGDISWFATAILVVLFVILYFTEVAKYMLIGIDKESIIQSTLMVFATLLIIASYQLLFDNVHVLFDEIGLSIQEAATGKRDPFYLFNWVTYSLTTIFLLEYARWRRHLCGTLVSCGHCFAIGHVPY</sequence>
<dbReference type="EMBL" id="BJTZ01000055">
    <property type="protein sequence ID" value="GEK16017.1"/>
    <property type="molecule type" value="Genomic_DNA"/>
</dbReference>
<dbReference type="RefSeq" id="WP_186809513.1">
    <property type="nucleotide sequence ID" value="NZ_BJTZ01000055.1"/>
</dbReference>
<gene>
    <name evidence="2" type="ORF">AFI02nite_40530</name>
</gene>
<feature type="transmembrane region" description="Helical" evidence="1">
    <location>
        <begin position="61"/>
        <end position="81"/>
    </location>
</feature>
<keyword evidence="1" id="KW-0812">Transmembrane</keyword>
<reference evidence="2 3" key="1">
    <citation type="submission" date="2019-07" db="EMBL/GenBank/DDBJ databases">
        <title>Whole genome shotgun sequence of Aliivibrio fischeri NBRC 101058.</title>
        <authorList>
            <person name="Hosoyama A."/>
            <person name="Uohara A."/>
            <person name="Ohji S."/>
            <person name="Ichikawa N."/>
        </authorList>
    </citation>
    <scope>NUCLEOTIDE SEQUENCE [LARGE SCALE GENOMIC DNA]</scope>
    <source>
        <strain evidence="2 3">NBRC 101058</strain>
    </source>
</reference>
<evidence type="ECO:0000313" key="3">
    <source>
        <dbReference type="Proteomes" id="UP000321787"/>
    </source>
</evidence>